<keyword evidence="2" id="KW-1185">Reference proteome</keyword>
<evidence type="ECO:0000313" key="1">
    <source>
        <dbReference type="EMBL" id="USY22639.1"/>
    </source>
</evidence>
<accession>A0ABY5DE67</accession>
<gene>
    <name evidence="1" type="ORF">NE857_14120</name>
</gene>
<sequence length="109" mass="12063">MAQRTVAQKMGVKEGSRAHLVNAPASALDALQLPELELPGMLSGKFDYLHLFVTTQQQLRSGFGELRDHLNPGGMLWVSWPRFVRGLIASSVPVPRPWCPWSGQERALA</sequence>
<organism evidence="1 2">
    <name type="scientific">Nocardiopsis exhalans</name>
    <dbReference type="NCBI Taxonomy" id="163604"/>
    <lineage>
        <taxon>Bacteria</taxon>
        <taxon>Bacillati</taxon>
        <taxon>Actinomycetota</taxon>
        <taxon>Actinomycetes</taxon>
        <taxon>Streptosporangiales</taxon>
        <taxon>Nocardiopsidaceae</taxon>
        <taxon>Nocardiopsis</taxon>
    </lineage>
</organism>
<dbReference type="Proteomes" id="UP001055940">
    <property type="component" value="Chromosome"/>
</dbReference>
<protein>
    <recommendedName>
        <fullName evidence="3">Methyltransferase</fullName>
    </recommendedName>
</protein>
<dbReference type="SUPFAM" id="SSF53335">
    <property type="entry name" value="S-adenosyl-L-methionine-dependent methyltransferases"/>
    <property type="match status" value="1"/>
</dbReference>
<reference evidence="1" key="1">
    <citation type="submission" date="2022-06" db="EMBL/GenBank/DDBJ databases">
        <authorList>
            <person name="Ping M."/>
        </authorList>
    </citation>
    <scope>NUCLEOTIDE SEQUENCE</scope>
    <source>
        <strain evidence="1">JCM11759T</strain>
    </source>
</reference>
<proteinExistence type="predicted"/>
<dbReference type="RefSeq" id="WP_254421406.1">
    <property type="nucleotide sequence ID" value="NZ_CP099837.1"/>
</dbReference>
<dbReference type="EMBL" id="CP099837">
    <property type="protein sequence ID" value="USY22639.1"/>
    <property type="molecule type" value="Genomic_DNA"/>
</dbReference>
<evidence type="ECO:0008006" key="3">
    <source>
        <dbReference type="Google" id="ProtNLM"/>
    </source>
</evidence>
<name>A0ABY5DE67_9ACTN</name>
<dbReference type="InterPro" id="IPR029063">
    <property type="entry name" value="SAM-dependent_MTases_sf"/>
</dbReference>
<evidence type="ECO:0000313" key="2">
    <source>
        <dbReference type="Proteomes" id="UP001055940"/>
    </source>
</evidence>